<dbReference type="Pfam" id="PF00805">
    <property type="entry name" value="Pentapeptide"/>
    <property type="match status" value="3"/>
</dbReference>
<comment type="caution">
    <text evidence="1">The sequence shown here is derived from an EMBL/GenBank/DDBJ whole genome shotgun (WGS) entry which is preliminary data.</text>
</comment>
<reference evidence="1 2" key="1">
    <citation type="journal article" date="2020" name="ISME J.">
        <title>Comparative genomics reveals insights into cyanobacterial evolution and habitat adaptation.</title>
        <authorList>
            <person name="Chen M.Y."/>
            <person name="Teng W.K."/>
            <person name="Zhao L."/>
            <person name="Hu C.X."/>
            <person name="Zhou Y.K."/>
            <person name="Han B.P."/>
            <person name="Song L.R."/>
            <person name="Shu W.S."/>
        </authorList>
    </citation>
    <scope>NUCLEOTIDE SEQUENCE [LARGE SCALE GENOMIC DNA]</scope>
    <source>
        <strain evidence="1 2">FACHB-260</strain>
    </source>
</reference>
<dbReference type="Proteomes" id="UP000607281">
    <property type="component" value="Unassembled WGS sequence"/>
</dbReference>
<sequence length="269" mass="29533">MLNIIFNVYRTVAGQIQHNHAFVGDIINEMVFPCKEIQSFSPRVGRGKIAQRLKIAIEYLHHETIESRLKAVYELEQIAQDYPQHHWLIMEALSNFVRLNAFNISPAQLNTGSTSPLHAEIQAALTVIAQRDRKQDPENKQLDLSHVDIRGANLRKANLEQANLYRVNLSGANLAEANLCGTILSAADLSGANLAGANLSGSILSAANLTGVNLTGANLSRASLYLANLQEAILNETIFNEANLRDVKFTTTEISNGNSVSIRHPKSKS</sequence>
<keyword evidence="2" id="KW-1185">Reference proteome</keyword>
<dbReference type="InterPro" id="IPR001646">
    <property type="entry name" value="5peptide_repeat"/>
</dbReference>
<dbReference type="RefSeq" id="WP_190409037.1">
    <property type="nucleotide sequence ID" value="NZ_JACJRF010000049.1"/>
</dbReference>
<evidence type="ECO:0000313" key="2">
    <source>
        <dbReference type="Proteomes" id="UP000607281"/>
    </source>
</evidence>
<organism evidence="1 2">
    <name type="scientific">Anabaena subtropica FACHB-260</name>
    <dbReference type="NCBI Taxonomy" id="2692884"/>
    <lineage>
        <taxon>Bacteria</taxon>
        <taxon>Bacillati</taxon>
        <taxon>Cyanobacteriota</taxon>
        <taxon>Cyanophyceae</taxon>
        <taxon>Nostocales</taxon>
        <taxon>Nostocaceae</taxon>
        <taxon>Anabaena</taxon>
    </lineage>
</organism>
<dbReference type="PANTHER" id="PTHR14136">
    <property type="entry name" value="BTB_POZ DOMAIN-CONTAINING PROTEIN KCTD9"/>
    <property type="match status" value="1"/>
</dbReference>
<accession>A0ABR8CXX4</accession>
<proteinExistence type="predicted"/>
<protein>
    <submittedName>
        <fullName evidence="1">Pentapeptide repeat-containing protein</fullName>
    </submittedName>
</protein>
<gene>
    <name evidence="1" type="ORF">H6G18_21080</name>
</gene>
<evidence type="ECO:0000313" key="1">
    <source>
        <dbReference type="EMBL" id="MBD2346620.1"/>
    </source>
</evidence>
<name>A0ABR8CXX4_9NOST</name>
<dbReference type="Gene3D" id="2.160.20.80">
    <property type="entry name" value="E3 ubiquitin-protein ligase SopA"/>
    <property type="match status" value="1"/>
</dbReference>
<dbReference type="PANTHER" id="PTHR14136:SF17">
    <property type="entry name" value="BTB_POZ DOMAIN-CONTAINING PROTEIN KCTD9"/>
    <property type="match status" value="1"/>
</dbReference>
<dbReference type="EMBL" id="JACJRF010000049">
    <property type="protein sequence ID" value="MBD2346620.1"/>
    <property type="molecule type" value="Genomic_DNA"/>
</dbReference>
<dbReference type="InterPro" id="IPR051082">
    <property type="entry name" value="Pentapeptide-BTB/POZ_domain"/>
</dbReference>
<dbReference type="SUPFAM" id="SSF141571">
    <property type="entry name" value="Pentapeptide repeat-like"/>
    <property type="match status" value="1"/>
</dbReference>